<dbReference type="PANTHER" id="PTHR46599">
    <property type="entry name" value="PIGGYBAC TRANSPOSABLE ELEMENT-DERIVED PROTEIN 4"/>
    <property type="match status" value="1"/>
</dbReference>
<evidence type="ECO:0000256" key="2">
    <source>
        <dbReference type="SAM" id="Phobius"/>
    </source>
</evidence>
<protein>
    <recommendedName>
        <fullName evidence="3">PiggyBac transposable element-derived protein domain-containing protein</fullName>
    </recommendedName>
</protein>
<organism evidence="4 5">
    <name type="scientific">Aromia moschata</name>
    <dbReference type="NCBI Taxonomy" id="1265417"/>
    <lineage>
        <taxon>Eukaryota</taxon>
        <taxon>Metazoa</taxon>
        <taxon>Ecdysozoa</taxon>
        <taxon>Arthropoda</taxon>
        <taxon>Hexapoda</taxon>
        <taxon>Insecta</taxon>
        <taxon>Pterygota</taxon>
        <taxon>Neoptera</taxon>
        <taxon>Endopterygota</taxon>
        <taxon>Coleoptera</taxon>
        <taxon>Polyphaga</taxon>
        <taxon>Cucujiformia</taxon>
        <taxon>Chrysomeloidea</taxon>
        <taxon>Cerambycidae</taxon>
        <taxon>Cerambycinae</taxon>
        <taxon>Callichromatini</taxon>
        <taxon>Aromia</taxon>
    </lineage>
</organism>
<sequence length="462" mass="53104">MDQMLETIVTHTNIKIEIAKQKYAVQSHTTSNTNIDEIKALIEIYIISTALKDNHLSSDIMFDTNMCGKRYRATMSQKRFDFLTCCLRFDNKATRTERKELIAIWEDFIDICRKSYKPSEYVCIYEQLVGFRGKCPFRMYIPNKPNKYGIKFDMLCDVATKYMIDAYPYRGKSTDTVGLSLSEFSVINLTKTIHGTHRNVTMDNWFTSIPLAEKLYKKPYQLTVVGTLRPKPQVPLHFHNKNDKNRQVSTSLFAFSPTNLSLLSYKPKQNKIVLLLSSMHPTMVINETSGKPKEQLILLTKCVKICVVIGKQNDGHVDISRECCSTLFGFHEGVTLCSYVPKKNKAVILLSTMHSDAAVNDDNTMDQMVTRYTTQRPTQRWPLAMFFNILDVGALASYIIYYENNKMIRKKTNQRRIFLRQLGEELAKPFIEESVIGPQAGPSTIPERQAQPRDSTGRKKIM</sequence>
<dbReference type="AlphaFoldDB" id="A0AAV8X7E0"/>
<evidence type="ECO:0000313" key="5">
    <source>
        <dbReference type="Proteomes" id="UP001162162"/>
    </source>
</evidence>
<feature type="region of interest" description="Disordered" evidence="1">
    <location>
        <begin position="437"/>
        <end position="462"/>
    </location>
</feature>
<keyword evidence="5" id="KW-1185">Reference proteome</keyword>
<evidence type="ECO:0000259" key="3">
    <source>
        <dbReference type="Pfam" id="PF13843"/>
    </source>
</evidence>
<accession>A0AAV8X7E0</accession>
<evidence type="ECO:0000256" key="1">
    <source>
        <dbReference type="SAM" id="MobiDB-lite"/>
    </source>
</evidence>
<feature type="transmembrane region" description="Helical" evidence="2">
    <location>
        <begin position="381"/>
        <end position="401"/>
    </location>
</feature>
<feature type="domain" description="PiggyBac transposable element-derived protein" evidence="3">
    <location>
        <begin position="2"/>
        <end position="288"/>
    </location>
</feature>
<dbReference type="PANTHER" id="PTHR46599:SF6">
    <property type="entry name" value="DUAL SPECIFICITY PHOSPHATASE 26"/>
    <property type="match status" value="1"/>
</dbReference>
<dbReference type="EMBL" id="JAPWTK010001036">
    <property type="protein sequence ID" value="KAJ8934490.1"/>
    <property type="molecule type" value="Genomic_DNA"/>
</dbReference>
<dbReference type="Proteomes" id="UP001162162">
    <property type="component" value="Unassembled WGS sequence"/>
</dbReference>
<comment type="caution">
    <text evidence="4">The sequence shown here is derived from an EMBL/GenBank/DDBJ whole genome shotgun (WGS) entry which is preliminary data.</text>
</comment>
<keyword evidence="2" id="KW-0472">Membrane</keyword>
<gene>
    <name evidence="4" type="ORF">NQ318_012465</name>
</gene>
<feature type="non-terminal residue" evidence="4">
    <location>
        <position position="462"/>
    </location>
</feature>
<proteinExistence type="predicted"/>
<reference evidence="4" key="1">
    <citation type="journal article" date="2023" name="Insect Mol. Biol.">
        <title>Genome sequencing provides insights into the evolution of gene families encoding plant cell wall-degrading enzymes in longhorned beetles.</title>
        <authorList>
            <person name="Shin N.R."/>
            <person name="Okamura Y."/>
            <person name="Kirsch R."/>
            <person name="Pauchet Y."/>
        </authorList>
    </citation>
    <scope>NUCLEOTIDE SEQUENCE</scope>
    <source>
        <strain evidence="4">AMC_N1</strain>
    </source>
</reference>
<name>A0AAV8X7E0_9CUCU</name>
<dbReference type="InterPro" id="IPR029526">
    <property type="entry name" value="PGBD"/>
</dbReference>
<dbReference type="Pfam" id="PF13843">
    <property type="entry name" value="DDE_Tnp_1_7"/>
    <property type="match status" value="1"/>
</dbReference>
<keyword evidence="2" id="KW-1133">Transmembrane helix</keyword>
<keyword evidence="2" id="KW-0812">Transmembrane</keyword>
<evidence type="ECO:0000313" key="4">
    <source>
        <dbReference type="EMBL" id="KAJ8934490.1"/>
    </source>
</evidence>